<dbReference type="Proteomes" id="UP000027170">
    <property type="component" value="Unassembled WGS sequence"/>
</dbReference>
<evidence type="ECO:0000313" key="1">
    <source>
        <dbReference type="EMBL" id="KDN13751.1"/>
    </source>
</evidence>
<accession>A0A836Z4J8</accession>
<reference evidence="1 2" key="1">
    <citation type="submission" date="2014-03" db="EMBL/GenBank/DDBJ databases">
        <title>The genomes of two eusocial bee gut symbionts.</title>
        <authorList>
            <person name="Kwong W.K."/>
            <person name="Engel P."/>
            <person name="Koch H."/>
            <person name="Moran N.A."/>
        </authorList>
    </citation>
    <scope>NUCLEOTIDE SEQUENCE [LARGE SCALE GENOMIC DNA]</scope>
    <source>
        <strain evidence="2">wkB29</strain>
    </source>
</reference>
<comment type="caution">
    <text evidence="1">The sequence shown here is derived from an EMBL/GenBank/DDBJ whole genome shotgun (WGS) entry which is preliminary data.</text>
</comment>
<evidence type="ECO:0000313" key="2">
    <source>
        <dbReference type="Proteomes" id="UP000027170"/>
    </source>
</evidence>
<keyword evidence="2" id="KW-1185">Reference proteome</keyword>
<evidence type="ECO:0008006" key="3">
    <source>
        <dbReference type="Google" id="ProtNLM"/>
    </source>
</evidence>
<dbReference type="EMBL" id="JFZV01000031">
    <property type="protein sequence ID" value="KDN13751.1"/>
    <property type="molecule type" value="Genomic_DNA"/>
</dbReference>
<dbReference type="PROSITE" id="PS51257">
    <property type="entry name" value="PROKAR_LIPOPROTEIN"/>
    <property type="match status" value="1"/>
</dbReference>
<sequence>MMKSEWKKILIFMLLLWQVLLLAGCDYYVNEKPAQQVPEPFRNQDSRGRYDSIGKLGTYSISIPAGVIDGWARYVGDPGDFADPKIKAKYQRPPKTYDLPIESFGFQYRITDGDVYTSFRQTQQDYRRDNETLIPYGKPFPWASVSVYGQYDAAAPLNFNFTVQDDFRSARDVTHFDYVQQEQPLYNLTIYRANNGIDPQTGEPWKWDDNAKDILLKKDQAGNIKTYIKCQFTHHINSCRHMFYNDDWHIQVWISYSRTYLPQWQEMEGRIMQILDSWRVTREGKLLGKQIGKA</sequence>
<name>A0A836Z4J8_9NEIS</name>
<proteinExistence type="predicted"/>
<gene>
    <name evidence="1" type="ORF">SALWKB29_2217</name>
</gene>
<dbReference type="AlphaFoldDB" id="A0A836Z4J8"/>
<dbReference type="RefSeq" id="WP_037492225.1">
    <property type="nucleotide sequence ID" value="NZ_JFZV01000031.1"/>
</dbReference>
<protein>
    <recommendedName>
        <fullName evidence="3">Lipoprotein</fullName>
    </recommendedName>
</protein>
<dbReference type="OrthoDB" id="6677179at2"/>
<organism evidence="1 2">
    <name type="scientific">Snodgrassella communis</name>
    <dbReference type="NCBI Taxonomy" id="2946699"/>
    <lineage>
        <taxon>Bacteria</taxon>
        <taxon>Pseudomonadati</taxon>
        <taxon>Pseudomonadota</taxon>
        <taxon>Betaproteobacteria</taxon>
        <taxon>Neisseriales</taxon>
        <taxon>Neisseriaceae</taxon>
        <taxon>Snodgrassella</taxon>
    </lineage>
</organism>
<dbReference type="CDD" id="cd20897">
    <property type="entry name" value="Smlt3025-like"/>
    <property type="match status" value="1"/>
</dbReference>
<dbReference type="InterPro" id="IPR049732">
    <property type="entry name" value="Smlt3025-like"/>
</dbReference>